<reference evidence="1 2" key="1">
    <citation type="submission" date="2018-03" db="EMBL/GenBank/DDBJ databases">
        <authorList>
            <person name="Keele B.F."/>
        </authorList>
    </citation>
    <scope>NUCLEOTIDE SEQUENCE [LARGE SCALE GENOMIC DNA]</scope>
    <source>
        <strain evidence="1 2">AU19729</strain>
    </source>
</reference>
<evidence type="ECO:0000313" key="2">
    <source>
        <dbReference type="Proteomes" id="UP000238982"/>
    </source>
</evidence>
<gene>
    <name evidence="1" type="ORF">C6Q15_31465</name>
</gene>
<accession>A0A2S9M771</accession>
<organism evidence="1 2">
    <name type="scientific">Burkholderia multivorans</name>
    <dbReference type="NCBI Taxonomy" id="87883"/>
    <lineage>
        <taxon>Bacteria</taxon>
        <taxon>Pseudomonadati</taxon>
        <taxon>Pseudomonadota</taxon>
        <taxon>Betaproteobacteria</taxon>
        <taxon>Burkholderiales</taxon>
        <taxon>Burkholderiaceae</taxon>
        <taxon>Burkholderia</taxon>
        <taxon>Burkholderia cepacia complex</taxon>
    </lineage>
</organism>
<proteinExistence type="predicted"/>
<comment type="caution">
    <text evidence="1">The sequence shown here is derived from an EMBL/GenBank/DDBJ whole genome shotgun (WGS) entry which is preliminary data.</text>
</comment>
<dbReference type="AlphaFoldDB" id="A0A2S9M771"/>
<dbReference type="RefSeq" id="WP_105795741.1">
    <property type="nucleotide sequence ID" value="NZ_JAHPNZ010000041.1"/>
</dbReference>
<dbReference type="Proteomes" id="UP000238982">
    <property type="component" value="Unassembled WGS sequence"/>
</dbReference>
<dbReference type="EMBL" id="PVGH01000120">
    <property type="protein sequence ID" value="PRF52750.1"/>
    <property type="molecule type" value="Genomic_DNA"/>
</dbReference>
<evidence type="ECO:0000313" key="1">
    <source>
        <dbReference type="EMBL" id="PRF52750.1"/>
    </source>
</evidence>
<name>A0A2S9M771_9BURK</name>
<sequence length="266" mass="26928">MASKAGFGKARETYSMHVKLAYAVSVAAPVAIATGCSKKSDDEAGREAAACAAPPASDVRVARTGRAASWGRRIAQPSNVDGTRLTIEDIHVAGRPHAGSRHASVAACRARGATAGTRVAAQCAPAEADGGRAGGAVSTISMSAHSDSTKQRVATARRAIARGLVRPLNSDAVPIGIGGKRRAATRRATRASGVGAHTLGGSGACAGKAVEPARGAVRNLIGRDTGFAPARTEPGAAFGKPDAGRFGMLPYDFKEAHTTVLDVVTI</sequence>
<protein>
    <submittedName>
        <fullName evidence="1">Branched-chain amino acid ABC transporter substrate-binding protein</fullName>
    </submittedName>
</protein>